<sequence>MRGVRDEGAQLAFGPGPGPQRLVDVVDQQVERVADVADLGAGLGQVGRHPAAAQIDGAALQRHRGDVGGDLGDPGQRTQ</sequence>
<gene>
    <name evidence="2" type="ORF">SDC9_97198</name>
</gene>
<feature type="region of interest" description="Disordered" evidence="1">
    <location>
        <begin position="1"/>
        <end position="20"/>
    </location>
</feature>
<accession>A0A645ACN1</accession>
<reference evidence="2" key="1">
    <citation type="submission" date="2019-08" db="EMBL/GenBank/DDBJ databases">
        <authorList>
            <person name="Kucharzyk K."/>
            <person name="Murdoch R.W."/>
            <person name="Higgins S."/>
            <person name="Loffler F."/>
        </authorList>
    </citation>
    <scope>NUCLEOTIDE SEQUENCE</scope>
</reference>
<dbReference type="EMBL" id="VSSQ01012979">
    <property type="protein sequence ID" value="MPM50458.1"/>
    <property type="molecule type" value="Genomic_DNA"/>
</dbReference>
<organism evidence="2">
    <name type="scientific">bioreactor metagenome</name>
    <dbReference type="NCBI Taxonomy" id="1076179"/>
    <lineage>
        <taxon>unclassified sequences</taxon>
        <taxon>metagenomes</taxon>
        <taxon>ecological metagenomes</taxon>
    </lineage>
</organism>
<dbReference type="AlphaFoldDB" id="A0A645ACN1"/>
<feature type="region of interest" description="Disordered" evidence="1">
    <location>
        <begin position="54"/>
        <end position="79"/>
    </location>
</feature>
<evidence type="ECO:0000256" key="1">
    <source>
        <dbReference type="SAM" id="MobiDB-lite"/>
    </source>
</evidence>
<proteinExistence type="predicted"/>
<comment type="caution">
    <text evidence="2">The sequence shown here is derived from an EMBL/GenBank/DDBJ whole genome shotgun (WGS) entry which is preliminary data.</text>
</comment>
<evidence type="ECO:0000313" key="2">
    <source>
        <dbReference type="EMBL" id="MPM50458.1"/>
    </source>
</evidence>
<name>A0A645ACN1_9ZZZZ</name>
<protein>
    <submittedName>
        <fullName evidence="2">Uncharacterized protein</fullName>
    </submittedName>
</protein>